<dbReference type="InterPro" id="IPR026055">
    <property type="entry name" value="FAR"/>
</dbReference>
<dbReference type="SUPFAM" id="SSF51735">
    <property type="entry name" value="NAD(P)-binding Rossmann-fold domains"/>
    <property type="match status" value="1"/>
</dbReference>
<evidence type="ECO:0000256" key="4">
    <source>
        <dbReference type="RuleBase" id="RU363097"/>
    </source>
</evidence>
<keyword evidence="2 4" id="KW-0444">Lipid biosynthesis</keyword>
<dbReference type="EMBL" id="JARBHA010000005">
    <property type="protein sequence ID" value="KAJ9701365.1"/>
    <property type="molecule type" value="Genomic_DNA"/>
</dbReference>
<evidence type="ECO:0000256" key="2">
    <source>
        <dbReference type="ARBA" id="ARBA00022516"/>
    </source>
</evidence>
<gene>
    <name evidence="7" type="ORF">PVL29_006633</name>
</gene>
<evidence type="ECO:0000313" key="8">
    <source>
        <dbReference type="Proteomes" id="UP001168098"/>
    </source>
</evidence>
<keyword evidence="3 4" id="KW-0443">Lipid metabolism</keyword>
<dbReference type="CDD" id="cd05236">
    <property type="entry name" value="FAR-N_SDR_e"/>
    <property type="match status" value="1"/>
</dbReference>
<comment type="similarity">
    <text evidence="1 4">Belongs to the fatty acyl-CoA reductase family.</text>
</comment>
<keyword evidence="4" id="KW-0560">Oxidoreductase</keyword>
<organism evidence="7 8">
    <name type="scientific">Vitis rotundifolia</name>
    <name type="common">Muscadine grape</name>
    <dbReference type="NCBI Taxonomy" id="103349"/>
    <lineage>
        <taxon>Eukaryota</taxon>
        <taxon>Viridiplantae</taxon>
        <taxon>Streptophyta</taxon>
        <taxon>Embryophyta</taxon>
        <taxon>Tracheophyta</taxon>
        <taxon>Spermatophyta</taxon>
        <taxon>Magnoliopsida</taxon>
        <taxon>eudicotyledons</taxon>
        <taxon>Gunneridae</taxon>
        <taxon>Pentapetalae</taxon>
        <taxon>rosids</taxon>
        <taxon>Vitales</taxon>
        <taxon>Vitaceae</taxon>
        <taxon>Viteae</taxon>
        <taxon>Vitis</taxon>
    </lineage>
</organism>
<evidence type="ECO:0000259" key="5">
    <source>
        <dbReference type="Pfam" id="PF03015"/>
    </source>
</evidence>
<feature type="domain" description="Thioester reductase (TE)" evidence="6">
    <location>
        <begin position="100"/>
        <end position="407"/>
    </location>
</feature>
<dbReference type="AlphaFoldDB" id="A0AA39DZP6"/>
<reference evidence="7 8" key="1">
    <citation type="journal article" date="2023" name="BMC Biotechnol.">
        <title>Vitis rotundifolia cv Carlos genome sequencing.</title>
        <authorList>
            <person name="Huff M."/>
            <person name="Hulse-Kemp A."/>
            <person name="Scheffler B."/>
            <person name="Youngblood R."/>
            <person name="Simpson S."/>
            <person name="Babiker E."/>
            <person name="Staton M."/>
        </authorList>
    </citation>
    <scope>NUCLEOTIDE SEQUENCE [LARGE SCALE GENOMIC DNA]</scope>
    <source>
        <tissue evidence="7">Leaf</tissue>
    </source>
</reference>
<dbReference type="GO" id="GO:0035336">
    <property type="term" value="P:long-chain fatty-acyl-CoA metabolic process"/>
    <property type="evidence" value="ECO:0007669"/>
    <property type="project" value="TreeGrafter"/>
</dbReference>
<accession>A0AA39DZP6</accession>
<evidence type="ECO:0000256" key="3">
    <source>
        <dbReference type="ARBA" id="ARBA00023098"/>
    </source>
</evidence>
<dbReference type="GO" id="GO:0010345">
    <property type="term" value="P:suberin biosynthetic process"/>
    <property type="evidence" value="ECO:0007669"/>
    <property type="project" value="TreeGrafter"/>
</dbReference>
<dbReference type="Pfam" id="PF03015">
    <property type="entry name" value="Sterile"/>
    <property type="match status" value="1"/>
</dbReference>
<comment type="caution">
    <text evidence="7">The sequence shown here is derived from an EMBL/GenBank/DDBJ whole genome shotgun (WGS) entry which is preliminary data.</text>
</comment>
<dbReference type="InterPro" id="IPR033640">
    <property type="entry name" value="FAR_C"/>
</dbReference>
<dbReference type="Gene3D" id="3.40.50.720">
    <property type="entry name" value="NAD(P)-binding Rossmann-like Domain"/>
    <property type="match status" value="1"/>
</dbReference>
<evidence type="ECO:0000259" key="6">
    <source>
        <dbReference type="Pfam" id="PF07993"/>
    </source>
</evidence>
<sequence>MMTSFFKTSVIELKAVKKSSHLHTNDHGYGTNIITSFWKRKNTGIFCCQSGESDRALMQQSWTQKVRALKEMEVSTTTTNTSITNGLGILQFLPGKTYFITGATGFLGKAVVEKILQTAPDVGKIFVLIKAKNKEAAMDRLKTEIIDSELFECLKQRHGKYYQDFMISKLAPVVGNLCESDLGIDANSISEIAEEVDVIINSAANTNFEERYDVSLNTNVLGPRRLMDFTNKYCKSLRVFLHVSTAYVSGEREGMIMEKPFHMGESIAREKAASEFPPLSYPVLDVDGEIEIALDSKVAFEGNLEDQKMKALGLERARIHGWHNPYEFTKAMGEMMINSMRGDIPLVIIRPTVIGSTLEDPFPGWIQGNRMADPLILSYGKGNLPSFLVNPEAVIDMIPVDMVVNAIIAAMAKHGIAGKPGIKVYHVGSSAVNPLPFGDLFKYSYEHFICSPINMDTEGKTVDMKEMKFFSSMDDFSSHMQTEIVQQRRLAISGNNASQRLERKCKMIVEHAINLARVYQPYMFFRGRFDNSNTHYLMEGMSEEEMKRFRLDVENVDWEDYITNIHIPGLKKHVMKGRGMPK</sequence>
<dbReference type="EC" id="1.2.1.84" evidence="4"/>
<evidence type="ECO:0000313" key="7">
    <source>
        <dbReference type="EMBL" id="KAJ9701365.1"/>
    </source>
</evidence>
<comment type="catalytic activity">
    <reaction evidence="4">
        <text>a long-chain fatty acyl-CoA + 2 NADPH + 2 H(+) = a long-chain primary fatty alcohol + 2 NADP(+) + CoA</text>
        <dbReference type="Rhea" id="RHEA:52716"/>
        <dbReference type="ChEBI" id="CHEBI:15378"/>
        <dbReference type="ChEBI" id="CHEBI:57287"/>
        <dbReference type="ChEBI" id="CHEBI:57783"/>
        <dbReference type="ChEBI" id="CHEBI:58349"/>
        <dbReference type="ChEBI" id="CHEBI:77396"/>
        <dbReference type="ChEBI" id="CHEBI:83139"/>
        <dbReference type="EC" id="1.2.1.84"/>
    </reaction>
</comment>
<keyword evidence="8" id="KW-1185">Reference proteome</keyword>
<protein>
    <recommendedName>
        <fullName evidence="4">Fatty acyl-CoA reductase</fullName>
        <ecNumber evidence="4">1.2.1.84</ecNumber>
    </recommendedName>
</protein>
<proteinExistence type="inferred from homology"/>
<dbReference type="Pfam" id="PF07993">
    <property type="entry name" value="NAD_binding_4"/>
    <property type="match status" value="1"/>
</dbReference>
<evidence type="ECO:0000256" key="1">
    <source>
        <dbReference type="ARBA" id="ARBA00005928"/>
    </source>
</evidence>
<name>A0AA39DZP6_VITRO</name>
<dbReference type="Proteomes" id="UP001168098">
    <property type="component" value="Unassembled WGS sequence"/>
</dbReference>
<dbReference type="GO" id="GO:0080019">
    <property type="term" value="F:alcohol-forming very long-chain fatty acyl-CoA reductase activity"/>
    <property type="evidence" value="ECO:0007669"/>
    <property type="project" value="InterPro"/>
</dbReference>
<dbReference type="PANTHER" id="PTHR11011">
    <property type="entry name" value="MALE STERILITY PROTEIN 2-RELATED"/>
    <property type="match status" value="1"/>
</dbReference>
<keyword evidence="4" id="KW-0521">NADP</keyword>
<dbReference type="PANTHER" id="PTHR11011:SF45">
    <property type="entry name" value="FATTY ACYL-COA REDUCTASE CG8306-RELATED"/>
    <property type="match status" value="1"/>
</dbReference>
<dbReference type="InterPro" id="IPR036291">
    <property type="entry name" value="NAD(P)-bd_dom_sf"/>
</dbReference>
<comment type="function">
    <text evidence="4">Catalyzes the reduction of fatty acyl-CoA to fatty alcohols.</text>
</comment>
<dbReference type="InterPro" id="IPR013120">
    <property type="entry name" value="FAR_NAD-bd"/>
</dbReference>
<dbReference type="GO" id="GO:0102965">
    <property type="term" value="F:alcohol-forming long-chain fatty acyl-CoA reductase activity"/>
    <property type="evidence" value="ECO:0007669"/>
    <property type="project" value="UniProtKB-EC"/>
</dbReference>
<dbReference type="CDD" id="cd09071">
    <property type="entry name" value="FAR_C"/>
    <property type="match status" value="1"/>
</dbReference>
<feature type="domain" description="Fatty acyl-CoA reductase C-terminal" evidence="5">
    <location>
        <begin position="506"/>
        <end position="576"/>
    </location>
</feature>